<dbReference type="Proteomes" id="UP000515908">
    <property type="component" value="Chromosome 01"/>
</dbReference>
<evidence type="ECO:0000313" key="3">
    <source>
        <dbReference type="EMBL" id="CAD2213266.1"/>
    </source>
</evidence>
<feature type="region of interest" description="Disordered" evidence="1">
    <location>
        <begin position="212"/>
        <end position="242"/>
    </location>
</feature>
<dbReference type="Pfam" id="PF18289">
    <property type="entry name" value="HU-CCDC81_euk_2"/>
    <property type="match status" value="1"/>
</dbReference>
<protein>
    <recommendedName>
        <fullName evidence="2">CCDC81 HU domain-containing protein</fullName>
    </recommendedName>
</protein>
<proteinExistence type="predicted"/>
<keyword evidence="4" id="KW-1185">Reference proteome</keyword>
<feature type="domain" description="CCDC81 HU" evidence="2">
    <location>
        <begin position="114"/>
        <end position="171"/>
    </location>
</feature>
<reference evidence="3 4" key="1">
    <citation type="submission" date="2020-08" db="EMBL/GenBank/DDBJ databases">
        <authorList>
            <person name="Newling K."/>
            <person name="Davey J."/>
            <person name="Forrester S."/>
        </authorList>
    </citation>
    <scope>NUCLEOTIDE SEQUENCE [LARGE SCALE GENOMIC DNA]</scope>
    <source>
        <strain evidence="4">Crithidia deanei Carvalho (ATCC PRA-265)</strain>
    </source>
</reference>
<feature type="compositionally biased region" description="Polar residues" evidence="1">
    <location>
        <begin position="406"/>
        <end position="415"/>
    </location>
</feature>
<feature type="region of interest" description="Disordered" evidence="1">
    <location>
        <begin position="362"/>
        <end position="387"/>
    </location>
</feature>
<organism evidence="3 4">
    <name type="scientific">Angomonas deanei</name>
    <dbReference type="NCBI Taxonomy" id="59799"/>
    <lineage>
        <taxon>Eukaryota</taxon>
        <taxon>Discoba</taxon>
        <taxon>Euglenozoa</taxon>
        <taxon>Kinetoplastea</taxon>
        <taxon>Metakinetoplastina</taxon>
        <taxon>Trypanosomatida</taxon>
        <taxon>Trypanosomatidae</taxon>
        <taxon>Strigomonadinae</taxon>
        <taxon>Angomonas</taxon>
    </lineage>
</organism>
<dbReference type="InterPro" id="IPR040673">
    <property type="entry name" value="CCDC81_HU_dom_2"/>
</dbReference>
<dbReference type="OrthoDB" id="245387at2759"/>
<dbReference type="VEuPathDB" id="TriTrypDB:ADEAN_000070700"/>
<evidence type="ECO:0000259" key="2">
    <source>
        <dbReference type="Pfam" id="PF18289"/>
    </source>
</evidence>
<sequence>MQSTRGTITTNVAMVECAGGQNQQGRDIFLLSELEKVWVAVSILVRKRLLDGRDVQIPHLGTLCLQEKVLFSDHSRSIRYFARKLSFFINHSFAIRFSVDTGKVPIEKVKNNYSKIALSEIVDVCGVPAKTASKALKEFVLYIGEGLHNGKVFHIHLPGVASLTTKKELVTLTTTWEMQMDLFSIDSRKWSPELQVYGREMLRQEAHAFSTEVVEDNSARPGSQMSPESWRAPSGPIAENKFVPAAPSGRLFSDIEREAKKRQQISKVSQEQAKEMEQLQARLDNRIRHYDCMAFDEEGNEDLHLSSTRHAKRRGPHHPKYRTRAPSELVGRAGARESIYDVLEGEEDQEPDIEEVVELSMEEDAGIEESMESRDQEESPNNRFLKVKDANLEQILREEEPFSRPISRQGNFQHSSVRDLIYGSSEPKEGDKENREKIRVGRKRLDVQYDANADHVKNLLKD</sequence>
<name>A0A7G2C0U4_9TRYP</name>
<evidence type="ECO:0000256" key="1">
    <source>
        <dbReference type="SAM" id="MobiDB-lite"/>
    </source>
</evidence>
<gene>
    <name evidence="3" type="ORF">ADEAN_000070700</name>
</gene>
<feature type="compositionally biased region" description="Basic and acidic residues" evidence="1">
    <location>
        <begin position="426"/>
        <end position="444"/>
    </location>
</feature>
<accession>A0A7G2C0U4</accession>
<dbReference type="EMBL" id="LR877145">
    <property type="protein sequence ID" value="CAD2213266.1"/>
    <property type="molecule type" value="Genomic_DNA"/>
</dbReference>
<evidence type="ECO:0000313" key="4">
    <source>
        <dbReference type="Proteomes" id="UP000515908"/>
    </source>
</evidence>
<dbReference type="AlphaFoldDB" id="A0A7G2C0U4"/>
<feature type="region of interest" description="Disordered" evidence="1">
    <location>
        <begin position="399"/>
        <end position="444"/>
    </location>
</feature>